<dbReference type="Pfam" id="PF00462">
    <property type="entry name" value="Glutaredoxin"/>
    <property type="match status" value="1"/>
</dbReference>
<protein>
    <recommendedName>
        <fullName evidence="5">Glutaredoxin</fullName>
    </recommendedName>
</protein>
<comment type="caution">
    <text evidence="7">The sequence shown here is derived from an EMBL/GenBank/DDBJ whole genome shotgun (WGS) entry which is preliminary data.</text>
</comment>
<keyword evidence="3 5" id="KW-0813">Transport</keyword>
<comment type="similarity">
    <text evidence="2 5">Belongs to the glutaredoxin family.</text>
</comment>
<dbReference type="Gene3D" id="3.40.30.10">
    <property type="entry name" value="Glutaredoxin"/>
    <property type="match status" value="1"/>
</dbReference>
<evidence type="ECO:0000256" key="4">
    <source>
        <dbReference type="ARBA" id="ARBA00022982"/>
    </source>
</evidence>
<evidence type="ECO:0000256" key="1">
    <source>
        <dbReference type="ARBA" id="ARBA00002549"/>
    </source>
</evidence>
<dbReference type="Proteomes" id="UP001310692">
    <property type="component" value="Unassembled WGS sequence"/>
</dbReference>
<comment type="function">
    <text evidence="1 5">Has a glutathione-disulfide oxidoreductase activity in the presence of NADPH and glutathione reductase. Reduces low molecular weight disulfides and proteins.</text>
</comment>
<name>A0ABU7LXF1_9PROT</name>
<dbReference type="NCBIfam" id="TIGR02181">
    <property type="entry name" value="GRX_bact"/>
    <property type="match status" value="1"/>
</dbReference>
<dbReference type="InterPro" id="IPR011900">
    <property type="entry name" value="GRX_bact"/>
</dbReference>
<keyword evidence="5" id="KW-0676">Redox-active center</keyword>
<dbReference type="PROSITE" id="PS51354">
    <property type="entry name" value="GLUTAREDOXIN_2"/>
    <property type="match status" value="1"/>
</dbReference>
<evidence type="ECO:0000256" key="5">
    <source>
        <dbReference type="RuleBase" id="RU364065"/>
    </source>
</evidence>
<gene>
    <name evidence="7" type="primary">grxC</name>
    <name evidence="7" type="ORF">V0U35_06075</name>
</gene>
<dbReference type="RefSeq" id="WP_330195783.1">
    <property type="nucleotide sequence ID" value="NZ_JAZDRO010000002.1"/>
</dbReference>
<evidence type="ECO:0000313" key="7">
    <source>
        <dbReference type="EMBL" id="MEE2566243.1"/>
    </source>
</evidence>
<dbReference type="InterPro" id="IPR036249">
    <property type="entry name" value="Thioredoxin-like_sf"/>
</dbReference>
<dbReference type="PRINTS" id="PR00160">
    <property type="entry name" value="GLUTAREDOXIN"/>
</dbReference>
<dbReference type="CDD" id="cd03418">
    <property type="entry name" value="GRX_GRXb_1_3_like"/>
    <property type="match status" value="1"/>
</dbReference>
<evidence type="ECO:0000313" key="8">
    <source>
        <dbReference type="Proteomes" id="UP001310692"/>
    </source>
</evidence>
<dbReference type="PANTHER" id="PTHR45694:SF18">
    <property type="entry name" value="GLUTAREDOXIN-1-RELATED"/>
    <property type="match status" value="1"/>
</dbReference>
<reference evidence="7 8" key="1">
    <citation type="submission" date="2024-01" db="EMBL/GenBank/DDBJ databases">
        <title>Hyphobacterium bacterium isolated from marine sediment.</title>
        <authorList>
            <person name="Zhao S."/>
        </authorList>
    </citation>
    <scope>NUCLEOTIDE SEQUENCE [LARGE SCALE GENOMIC DNA]</scope>
    <source>
        <strain evidence="7 8">Y60-23</strain>
    </source>
</reference>
<organism evidence="7 8">
    <name type="scientific">Hyphobacterium marinum</name>
    <dbReference type="NCBI Taxonomy" id="3116574"/>
    <lineage>
        <taxon>Bacteria</taxon>
        <taxon>Pseudomonadati</taxon>
        <taxon>Pseudomonadota</taxon>
        <taxon>Alphaproteobacteria</taxon>
        <taxon>Maricaulales</taxon>
        <taxon>Maricaulaceae</taxon>
        <taxon>Hyphobacterium</taxon>
    </lineage>
</organism>
<keyword evidence="8" id="KW-1185">Reference proteome</keyword>
<evidence type="ECO:0000256" key="3">
    <source>
        <dbReference type="ARBA" id="ARBA00022448"/>
    </source>
</evidence>
<dbReference type="InterPro" id="IPR002109">
    <property type="entry name" value="Glutaredoxin"/>
</dbReference>
<feature type="domain" description="GST N-terminal" evidence="6">
    <location>
        <begin position="2"/>
        <end position="87"/>
    </location>
</feature>
<keyword evidence="5" id="KW-0963">Cytoplasm</keyword>
<dbReference type="SUPFAM" id="SSF52833">
    <property type="entry name" value="Thioredoxin-like"/>
    <property type="match status" value="1"/>
</dbReference>
<dbReference type="InterPro" id="IPR004045">
    <property type="entry name" value="Glutathione_S-Trfase_N"/>
</dbReference>
<evidence type="ECO:0000256" key="2">
    <source>
        <dbReference type="ARBA" id="ARBA00007787"/>
    </source>
</evidence>
<dbReference type="EMBL" id="JAZDRO010000002">
    <property type="protein sequence ID" value="MEE2566243.1"/>
    <property type="molecule type" value="Genomic_DNA"/>
</dbReference>
<dbReference type="InterPro" id="IPR014025">
    <property type="entry name" value="Glutaredoxin_subgr"/>
</dbReference>
<keyword evidence="4 5" id="KW-0249">Electron transport</keyword>
<sequence>MAKVTIYTRPMCGYCHRAVKLLESKGVDFEDINAGFDAEKRKEMIQRSNGGSTYPQVFIGDTHIGGSDDLMALERQGKLDAMLGLSA</sequence>
<dbReference type="PROSITE" id="PS50404">
    <property type="entry name" value="GST_NTER"/>
    <property type="match status" value="1"/>
</dbReference>
<evidence type="ECO:0000259" key="6">
    <source>
        <dbReference type="PROSITE" id="PS50404"/>
    </source>
</evidence>
<accession>A0ABU7LXF1</accession>
<dbReference type="PANTHER" id="PTHR45694">
    <property type="entry name" value="GLUTAREDOXIN 2"/>
    <property type="match status" value="1"/>
</dbReference>
<proteinExistence type="inferred from homology"/>